<name>A0ABV4AGJ4_9GAMM</name>
<dbReference type="InterPro" id="IPR029058">
    <property type="entry name" value="AB_hydrolase_fold"/>
</dbReference>
<dbReference type="Proteomes" id="UP001562065">
    <property type="component" value="Unassembled WGS sequence"/>
</dbReference>
<proteinExistence type="predicted"/>
<protein>
    <submittedName>
        <fullName evidence="2">Alpha/beta fold hydrolase</fullName>
    </submittedName>
</protein>
<dbReference type="Pfam" id="PF00561">
    <property type="entry name" value="Abhydrolase_1"/>
    <property type="match status" value="1"/>
</dbReference>
<feature type="domain" description="AB hydrolase-1" evidence="1">
    <location>
        <begin position="32"/>
        <end position="240"/>
    </location>
</feature>
<dbReference type="GO" id="GO:0016787">
    <property type="term" value="F:hydrolase activity"/>
    <property type="evidence" value="ECO:0007669"/>
    <property type="project" value="UniProtKB-KW"/>
</dbReference>
<dbReference type="PANTHER" id="PTHR43689">
    <property type="entry name" value="HYDROLASE"/>
    <property type="match status" value="1"/>
</dbReference>
<evidence type="ECO:0000313" key="3">
    <source>
        <dbReference type="Proteomes" id="UP001562065"/>
    </source>
</evidence>
<organism evidence="2 3">
    <name type="scientific">Isoalcanivorax beigongshangi</name>
    <dbReference type="NCBI Taxonomy" id="3238810"/>
    <lineage>
        <taxon>Bacteria</taxon>
        <taxon>Pseudomonadati</taxon>
        <taxon>Pseudomonadota</taxon>
        <taxon>Gammaproteobacteria</taxon>
        <taxon>Oceanospirillales</taxon>
        <taxon>Alcanivoracaceae</taxon>
        <taxon>Isoalcanivorax</taxon>
    </lineage>
</organism>
<evidence type="ECO:0000313" key="2">
    <source>
        <dbReference type="EMBL" id="MEY1661956.1"/>
    </source>
</evidence>
<dbReference type="PANTHER" id="PTHR43689:SF8">
    <property type="entry name" value="ALPHA_BETA-HYDROLASES SUPERFAMILY PROTEIN"/>
    <property type="match status" value="1"/>
</dbReference>
<comment type="caution">
    <text evidence="2">The sequence shown here is derived from an EMBL/GenBank/DDBJ whole genome shotgun (WGS) entry which is preliminary data.</text>
</comment>
<gene>
    <name evidence="2" type="ORF">AB5I84_07320</name>
</gene>
<dbReference type="InterPro" id="IPR000073">
    <property type="entry name" value="AB_hydrolase_1"/>
</dbReference>
<dbReference type="Gene3D" id="3.40.50.1820">
    <property type="entry name" value="alpha/beta hydrolase"/>
    <property type="match status" value="1"/>
</dbReference>
<evidence type="ECO:0000259" key="1">
    <source>
        <dbReference type="Pfam" id="PF00561"/>
    </source>
</evidence>
<reference evidence="2 3" key="1">
    <citation type="submission" date="2024-07" db="EMBL/GenBank/DDBJ databases">
        <authorList>
            <person name="Ren Q."/>
        </authorList>
    </citation>
    <scope>NUCLEOTIDE SEQUENCE [LARGE SCALE GENOMIC DNA]</scope>
    <source>
        <strain evidence="2 3">REN37</strain>
    </source>
</reference>
<sequence length="273" mass="30171">MKSETWVFLRGLIRESRHWGEFPAQWVSGRPQAQLALVDLPGTGVLHADASPSSMAAMLEHVRGQLRARGLQPPYHVMALSLGGMVAIQWLATAPEELAAVVLMNTSAAPFNPPWARLRPANYLPLIWRGLLRGEGRGLETEILSRTTNLLPAAESQGVLEQWLEIRRSAPVSRGNTWRQLLAALRFRAPNSLPPQVPVLLLSGRRDRLVDPVCSHVLSSLWGRALRVHPAAGHDLTLDAPDWVQQTVQVWLAEKGPRPAELSGDEMQAPLLR</sequence>
<dbReference type="SUPFAM" id="SSF53474">
    <property type="entry name" value="alpha/beta-Hydrolases"/>
    <property type="match status" value="1"/>
</dbReference>
<keyword evidence="2" id="KW-0378">Hydrolase</keyword>
<dbReference type="EMBL" id="JBGCUO010000001">
    <property type="protein sequence ID" value="MEY1661956.1"/>
    <property type="molecule type" value="Genomic_DNA"/>
</dbReference>
<keyword evidence="3" id="KW-1185">Reference proteome</keyword>
<accession>A0ABV4AGJ4</accession>
<dbReference type="RefSeq" id="WP_369455202.1">
    <property type="nucleotide sequence ID" value="NZ_JBGCUO010000001.1"/>
</dbReference>